<dbReference type="CDD" id="cd09123">
    <property type="entry name" value="PLDc_Tdp1_2"/>
    <property type="match status" value="1"/>
</dbReference>
<dbReference type="InterPro" id="IPR010347">
    <property type="entry name" value="Tdp1"/>
</dbReference>
<evidence type="ECO:0000256" key="8">
    <source>
        <dbReference type="ARBA" id="ARBA00023242"/>
    </source>
</evidence>
<dbReference type="SUPFAM" id="SSF56024">
    <property type="entry name" value="Phospholipase D/nuclease"/>
    <property type="match status" value="2"/>
</dbReference>
<dbReference type="Pfam" id="PF06087">
    <property type="entry name" value="Tyr-DNA_phospho"/>
    <property type="match status" value="1"/>
</dbReference>
<protein>
    <submittedName>
        <fullName evidence="10">Unnamed protein product</fullName>
    </submittedName>
</protein>
<proteinExistence type="inferred from homology"/>
<dbReference type="Gene3D" id="3.30.870.10">
    <property type="entry name" value="Endonuclease Chain A"/>
    <property type="match status" value="3"/>
</dbReference>
<keyword evidence="8" id="KW-0539">Nucleus</keyword>
<evidence type="ECO:0000256" key="2">
    <source>
        <dbReference type="ARBA" id="ARBA00010205"/>
    </source>
</evidence>
<comment type="similarity">
    <text evidence="2">Belongs to the tyrosyl-DNA phosphodiesterase family.</text>
</comment>
<keyword evidence="11" id="KW-1185">Reference proteome</keyword>
<organism evidence="10 11">
    <name type="scientific">Aspergillus oryzae var. brunneus</name>
    <dbReference type="NCBI Taxonomy" id="332754"/>
    <lineage>
        <taxon>Eukaryota</taxon>
        <taxon>Fungi</taxon>
        <taxon>Dikarya</taxon>
        <taxon>Ascomycota</taxon>
        <taxon>Pezizomycotina</taxon>
        <taxon>Eurotiomycetes</taxon>
        <taxon>Eurotiomycetidae</taxon>
        <taxon>Eurotiales</taxon>
        <taxon>Aspergillaceae</taxon>
        <taxon>Aspergillus</taxon>
        <taxon>Aspergillus subgen. Circumdati</taxon>
    </lineage>
</organism>
<gene>
    <name evidence="10" type="ORF">Aory05_000406200</name>
</gene>
<evidence type="ECO:0000256" key="7">
    <source>
        <dbReference type="ARBA" id="ARBA00023204"/>
    </source>
</evidence>
<evidence type="ECO:0000256" key="4">
    <source>
        <dbReference type="ARBA" id="ARBA00022763"/>
    </source>
</evidence>
<name>A0ABQ6KJZ9_ASPOZ</name>
<evidence type="ECO:0000256" key="1">
    <source>
        <dbReference type="ARBA" id="ARBA00004123"/>
    </source>
</evidence>
<evidence type="ECO:0000256" key="3">
    <source>
        <dbReference type="ARBA" id="ARBA00022722"/>
    </source>
</evidence>
<keyword evidence="5" id="KW-0378">Hydrolase</keyword>
<dbReference type="EMBL" id="BSYB01000013">
    <property type="protein sequence ID" value="GMG45174.1"/>
    <property type="molecule type" value="Genomic_DNA"/>
</dbReference>
<keyword evidence="4" id="KW-0227">DNA damage</keyword>
<dbReference type="Proteomes" id="UP001165189">
    <property type="component" value="Unassembled WGS sequence"/>
</dbReference>
<keyword evidence="6" id="KW-0269">Exonuclease</keyword>
<feature type="compositionally biased region" description="Low complexity" evidence="9">
    <location>
        <begin position="136"/>
        <end position="148"/>
    </location>
</feature>
<keyword evidence="7" id="KW-0234">DNA repair</keyword>
<evidence type="ECO:0000256" key="5">
    <source>
        <dbReference type="ARBA" id="ARBA00022801"/>
    </source>
</evidence>
<dbReference type="PANTHER" id="PTHR12415">
    <property type="entry name" value="TYROSYL-DNA PHOSPHODIESTERASE 1"/>
    <property type="match status" value="1"/>
</dbReference>
<dbReference type="PANTHER" id="PTHR12415:SF0">
    <property type="entry name" value="TYROSYL-DNA PHOSPHODIESTERASE 1"/>
    <property type="match status" value="1"/>
</dbReference>
<feature type="compositionally biased region" description="Basic and acidic residues" evidence="9">
    <location>
        <begin position="155"/>
        <end position="165"/>
    </location>
</feature>
<evidence type="ECO:0000313" key="11">
    <source>
        <dbReference type="Proteomes" id="UP001165189"/>
    </source>
</evidence>
<accession>A0ABQ6KJZ9</accession>
<keyword evidence="3" id="KW-0540">Nuclease</keyword>
<reference evidence="10" key="1">
    <citation type="submission" date="2023-04" db="EMBL/GenBank/DDBJ databases">
        <title>Aspergillus oryzae var. brunneus NBRC 4377.</title>
        <authorList>
            <person name="Ichikawa N."/>
            <person name="Sato H."/>
            <person name="Tonouchi N."/>
        </authorList>
    </citation>
    <scope>NUCLEOTIDE SEQUENCE</scope>
    <source>
        <strain evidence="10">NBRC 4377</strain>
    </source>
</reference>
<sequence length="583" mass="66217">MYKQNQKELEQTVILHYPKLEDHNLIFYQTSPMPLHSTSNPISRLGMTCGLRLLTFNHPPYQQLLTTTWPHIQPYSRPKSTTMADDNPPKRIKLSSNTTENTTNNKSPKESPPIQDLTSLHRSITPPSPPSRSQRRSQSQSQSQSQSAPPQPVKSTEEEVNEKPRLIPSPFQLTHIRDLAASSDNNVDTVRLREILGDPMIRECWQFNYLHDVDFIMGQFDEDVRRLVKVKIVHGSWKRDAPNRAVWRSPLLPLQKTDDRVEDLTLGSGARFKRDLLAYLTEYGPKKTGPLVEQLRKYDFGAIRAALVASVPSKQKVDDLDSQKKTLWGWPALKDIMRQIPPAQKTTKATTPHIVTQTDKWLKDVMFASLSPASTSTRQPKYSIIFPTADEIRRSLNGYGSGGSIHMKLQSAAQQKQLQYMRPYLRHWAGDHDTAEPSHTSKQDAGRRRAAPHIKTYIRFSDAEKMDTIDWAMVTSANLSTQAWGAAVNASGEVRICSWEIGIVVWPQLYVQDTESATMVPTFKRDTPEPLENKDSETTPDTVIGLRMPYDLPLTPYAAHDTPWCATAQHLEPDWLGQTWTLD</sequence>
<evidence type="ECO:0000313" key="10">
    <source>
        <dbReference type="EMBL" id="GMG45174.1"/>
    </source>
</evidence>
<comment type="subcellular location">
    <subcellularLocation>
        <location evidence="1">Nucleus</location>
    </subcellularLocation>
</comment>
<evidence type="ECO:0000256" key="6">
    <source>
        <dbReference type="ARBA" id="ARBA00022839"/>
    </source>
</evidence>
<feature type="region of interest" description="Disordered" evidence="9">
    <location>
        <begin position="72"/>
        <end position="168"/>
    </location>
</feature>
<evidence type="ECO:0000256" key="9">
    <source>
        <dbReference type="SAM" id="MobiDB-lite"/>
    </source>
</evidence>
<comment type="caution">
    <text evidence="10">The sequence shown here is derived from an EMBL/GenBank/DDBJ whole genome shotgun (WGS) entry which is preliminary data.</text>
</comment>